<proteinExistence type="predicted"/>
<dbReference type="Proteomes" id="UP000887159">
    <property type="component" value="Unassembled WGS sequence"/>
</dbReference>
<reference evidence="1" key="1">
    <citation type="submission" date="2020-08" db="EMBL/GenBank/DDBJ databases">
        <title>Multicomponent nature underlies the extraordinary mechanical properties of spider dragline silk.</title>
        <authorList>
            <person name="Kono N."/>
            <person name="Nakamura H."/>
            <person name="Mori M."/>
            <person name="Yoshida Y."/>
            <person name="Ohtoshi R."/>
            <person name="Malay A.D."/>
            <person name="Moran D.A.P."/>
            <person name="Tomita M."/>
            <person name="Numata K."/>
            <person name="Arakawa K."/>
        </authorList>
    </citation>
    <scope>NUCLEOTIDE SEQUENCE</scope>
</reference>
<evidence type="ECO:0000313" key="2">
    <source>
        <dbReference type="Proteomes" id="UP000887159"/>
    </source>
</evidence>
<dbReference type="EMBL" id="BMAU01021383">
    <property type="protein sequence ID" value="GFY28150.1"/>
    <property type="molecule type" value="Genomic_DNA"/>
</dbReference>
<comment type="caution">
    <text evidence="1">The sequence shown here is derived from an EMBL/GenBank/DDBJ whole genome shotgun (WGS) entry which is preliminary data.</text>
</comment>
<sequence length="98" mass="10932">MLCVDRVFLSGTNCSKKTGKEWKITTTLEALPPARPPKHIRVKNLLNSDRWMSIKMISDELSIPQTQVFEILTRTLAMRIPRSGVSCPSQCGNTASSL</sequence>
<accession>A0A8X6W4Y6</accession>
<gene>
    <name evidence="1" type="ORF">TNCV_4394841</name>
</gene>
<name>A0A8X6W4Y6_TRICX</name>
<evidence type="ECO:0000313" key="1">
    <source>
        <dbReference type="EMBL" id="GFY28150.1"/>
    </source>
</evidence>
<dbReference type="AlphaFoldDB" id="A0A8X6W4Y6"/>
<keyword evidence="2" id="KW-1185">Reference proteome</keyword>
<protein>
    <submittedName>
        <fullName evidence="1">Uncharacterized protein</fullName>
    </submittedName>
</protein>
<organism evidence="1 2">
    <name type="scientific">Trichonephila clavipes</name>
    <name type="common">Golden silk orbweaver</name>
    <name type="synonym">Nephila clavipes</name>
    <dbReference type="NCBI Taxonomy" id="2585209"/>
    <lineage>
        <taxon>Eukaryota</taxon>
        <taxon>Metazoa</taxon>
        <taxon>Ecdysozoa</taxon>
        <taxon>Arthropoda</taxon>
        <taxon>Chelicerata</taxon>
        <taxon>Arachnida</taxon>
        <taxon>Araneae</taxon>
        <taxon>Araneomorphae</taxon>
        <taxon>Entelegynae</taxon>
        <taxon>Araneoidea</taxon>
        <taxon>Nephilidae</taxon>
        <taxon>Trichonephila</taxon>
    </lineage>
</organism>